<dbReference type="InterPro" id="IPR036259">
    <property type="entry name" value="MFS_trans_sf"/>
</dbReference>
<dbReference type="Pfam" id="PF07690">
    <property type="entry name" value="MFS_1"/>
    <property type="match status" value="1"/>
</dbReference>
<name>A0A8X7X870_POLSE</name>
<dbReference type="SUPFAM" id="SSF103473">
    <property type="entry name" value="MFS general substrate transporter"/>
    <property type="match status" value="1"/>
</dbReference>
<dbReference type="GO" id="GO:0022857">
    <property type="term" value="F:transmembrane transporter activity"/>
    <property type="evidence" value="ECO:0007669"/>
    <property type="project" value="InterPro"/>
</dbReference>
<evidence type="ECO:0000256" key="1">
    <source>
        <dbReference type="ARBA" id="ARBA00004141"/>
    </source>
</evidence>
<feature type="transmembrane region" description="Helical" evidence="6">
    <location>
        <begin position="151"/>
        <end position="170"/>
    </location>
</feature>
<dbReference type="EMBL" id="JAATIS010003638">
    <property type="protein sequence ID" value="KAG2464075.1"/>
    <property type="molecule type" value="Genomic_DNA"/>
</dbReference>
<feature type="transmembrane region" description="Helical" evidence="6">
    <location>
        <begin position="355"/>
        <end position="378"/>
    </location>
</feature>
<proteinExistence type="inferred from homology"/>
<comment type="caution">
    <text evidence="7">The sequence shown here is derived from an EMBL/GenBank/DDBJ whole genome shotgun (WGS) entry which is preliminary data.</text>
</comment>
<sequence>MGGVVTLVEPVVILNSIGCSFYDTALTMVVYSYSNRTAGGHSSEAQVLSARFFLVYDTLTCLTSLLSTALLGRLADSRGQKLLLVVPQVGSILGKTFLLLLLLLRLPLYTLHVGAVVHGLCGGSSAYWSGIDSLTALKSALKTRSLRLNSVDFFSGVAGMVGGFVSGYIYQVKAYDGEMGITSTLVGLLVIGAALLYSVFFLIYPAAGLSGSSSNSGSGGQLAPSGPAEPDKMAVALLFLSMVLFVLGMAGAENVLSLFVLKPPLNWDSVWVGYGQAATNMMYVTSFLGVLLLSRRISDTALILLGIVSNCTGMAMMAFARHSWLYFLARGVMMFACVPMPTIRSQLSKLLHTHTYGRAFGGLQSCLAVTSLLSTLLFANVYPLTLQCFSGSCFLLSAIISYLSAIPVLLSSRQDALCSCPPLRTRDWRPHDPWLRYGTHPSPRDLVSTNGQDAHIGDSTTKSPDFRCLSAAFCGSSPSPGHSRYLVAQREQHPLKHPGDGLCTQLPHSCPRSRNRALSTHTHRLLPCSL</sequence>
<feature type="non-terminal residue" evidence="7">
    <location>
        <position position="1"/>
    </location>
</feature>
<accession>A0A8X7X870</accession>
<evidence type="ECO:0000256" key="6">
    <source>
        <dbReference type="SAM" id="Phobius"/>
    </source>
</evidence>
<dbReference type="GO" id="GO:0016020">
    <property type="term" value="C:membrane"/>
    <property type="evidence" value="ECO:0007669"/>
    <property type="project" value="UniProtKB-SubCell"/>
</dbReference>
<feature type="transmembrane region" description="Helical" evidence="6">
    <location>
        <begin position="233"/>
        <end position="251"/>
    </location>
</feature>
<feature type="transmembrane region" description="Helical" evidence="6">
    <location>
        <begin position="53"/>
        <end position="75"/>
    </location>
</feature>
<evidence type="ECO:0000256" key="3">
    <source>
        <dbReference type="ARBA" id="ARBA00022989"/>
    </source>
</evidence>
<feature type="transmembrane region" description="Helical" evidence="6">
    <location>
        <begin position="182"/>
        <end position="204"/>
    </location>
</feature>
<evidence type="ECO:0000313" key="7">
    <source>
        <dbReference type="EMBL" id="KAG2464075.1"/>
    </source>
</evidence>
<evidence type="ECO:0000256" key="2">
    <source>
        <dbReference type="ARBA" id="ARBA00022692"/>
    </source>
</evidence>
<feature type="transmembrane region" description="Helical" evidence="6">
    <location>
        <begin position="82"/>
        <end position="103"/>
    </location>
</feature>
<dbReference type="Proteomes" id="UP000886611">
    <property type="component" value="Unassembled WGS sequence"/>
</dbReference>
<gene>
    <name evidence="7" type="primary">Slc46a2_1</name>
    <name evidence="7" type="ORF">GTO96_0003447</name>
</gene>
<keyword evidence="2 6" id="KW-0812">Transmembrane</keyword>
<feature type="transmembrane region" description="Helical" evidence="6">
    <location>
        <begin position="271"/>
        <end position="293"/>
    </location>
</feature>
<feature type="non-terminal residue" evidence="7">
    <location>
        <position position="530"/>
    </location>
</feature>
<evidence type="ECO:0000313" key="8">
    <source>
        <dbReference type="Proteomes" id="UP000886611"/>
    </source>
</evidence>
<keyword evidence="3 6" id="KW-1133">Transmembrane helix</keyword>
<feature type="transmembrane region" description="Helical" evidence="6">
    <location>
        <begin position="12"/>
        <end position="33"/>
    </location>
</feature>
<organism evidence="7 8">
    <name type="scientific">Polypterus senegalus</name>
    <name type="common">Senegal bichir</name>
    <dbReference type="NCBI Taxonomy" id="55291"/>
    <lineage>
        <taxon>Eukaryota</taxon>
        <taxon>Metazoa</taxon>
        <taxon>Chordata</taxon>
        <taxon>Craniata</taxon>
        <taxon>Vertebrata</taxon>
        <taxon>Euteleostomi</taxon>
        <taxon>Actinopterygii</taxon>
        <taxon>Polypteriformes</taxon>
        <taxon>Polypteridae</taxon>
        <taxon>Polypterus</taxon>
    </lineage>
</organism>
<dbReference type="PANTHER" id="PTHR23507:SF36">
    <property type="entry name" value="THYMIC STROMAL COTRANSPORTER HOMOLOG ISOFORM X2"/>
    <property type="match status" value="1"/>
</dbReference>
<dbReference type="AlphaFoldDB" id="A0A8X7X870"/>
<dbReference type="PANTHER" id="PTHR23507">
    <property type="entry name" value="ZGC:174356"/>
    <property type="match status" value="1"/>
</dbReference>
<reference evidence="7 8" key="1">
    <citation type="journal article" date="2021" name="Cell">
        <title>Tracing the genetic footprints of vertebrate landing in non-teleost ray-finned fishes.</title>
        <authorList>
            <person name="Bi X."/>
            <person name="Wang K."/>
            <person name="Yang L."/>
            <person name="Pan H."/>
            <person name="Jiang H."/>
            <person name="Wei Q."/>
            <person name="Fang M."/>
            <person name="Yu H."/>
            <person name="Zhu C."/>
            <person name="Cai Y."/>
            <person name="He Y."/>
            <person name="Gan X."/>
            <person name="Zeng H."/>
            <person name="Yu D."/>
            <person name="Zhu Y."/>
            <person name="Jiang H."/>
            <person name="Qiu Q."/>
            <person name="Yang H."/>
            <person name="Zhang Y.E."/>
            <person name="Wang W."/>
            <person name="Zhu M."/>
            <person name="He S."/>
            <person name="Zhang G."/>
        </authorList>
    </citation>
    <scope>NUCLEOTIDE SEQUENCE [LARGE SCALE GENOMIC DNA]</scope>
    <source>
        <strain evidence="7">Bchr_013</strain>
    </source>
</reference>
<comment type="subcellular location">
    <subcellularLocation>
        <location evidence="1">Membrane</location>
        <topology evidence="1">Multi-pass membrane protein</topology>
    </subcellularLocation>
</comment>
<feature type="transmembrane region" description="Helical" evidence="6">
    <location>
        <begin position="300"/>
        <end position="318"/>
    </location>
</feature>
<feature type="transmembrane region" description="Helical" evidence="6">
    <location>
        <begin position="384"/>
        <end position="405"/>
    </location>
</feature>
<keyword evidence="4 6" id="KW-0472">Membrane</keyword>
<evidence type="ECO:0000256" key="4">
    <source>
        <dbReference type="ARBA" id="ARBA00023136"/>
    </source>
</evidence>
<dbReference type="InterPro" id="IPR011701">
    <property type="entry name" value="MFS"/>
</dbReference>
<keyword evidence="8" id="KW-1185">Reference proteome</keyword>
<feature type="transmembrane region" description="Helical" evidence="6">
    <location>
        <begin position="109"/>
        <end position="130"/>
    </location>
</feature>
<dbReference type="Gene3D" id="1.20.1250.20">
    <property type="entry name" value="MFS general substrate transporter like domains"/>
    <property type="match status" value="2"/>
</dbReference>
<comment type="similarity">
    <text evidence="5">Belongs to the major facilitator superfamily. SLC46A family.</text>
</comment>
<protein>
    <submittedName>
        <fullName evidence="7">TSCOT protein</fullName>
    </submittedName>
</protein>
<evidence type="ECO:0000256" key="5">
    <source>
        <dbReference type="ARBA" id="ARBA00038227"/>
    </source>
</evidence>